<name>A0AAV5VSG9_9BILA</name>
<feature type="chain" id="PRO_5043607808" evidence="1">
    <location>
        <begin position="26"/>
        <end position="402"/>
    </location>
</feature>
<keyword evidence="1" id="KW-0732">Signal</keyword>
<proteinExistence type="predicted"/>
<sequence length="402" mass="44393">ADRRRGWLAALTVAALVAAAALDQASRTPDRTVPRVHRTAKCDPTAGDDARHLLMCKGAGAHNAALVAQFVERARGGLIVDGGEERWLMGDKAASTMASAVTDYYIALAMRTPEHYALNKIVHDFLMHTFKSVACTKLIEETEWRRKSEENEDGQESYLVPALLCTQAVFAGSVSANVARFDPSDLMKTAQRMALLFTLFGSEYHEAAVAMTSVIPLSAKRVTVATPTFVRLATNTYLADDPADTQFELMTAIWKTPRVAHPMLAPIVNKIVANFNVMCAKDPAPAATWNETFFASVRDYDRSGYFYATRSFTERLYHSFLARMRAVNADVFKASLKHSAYLTALVAVAAYMLSDLLPPSIRHWSLVPLTFAVSQCLIWSLIWYCPDCPLFTLFPELGPAPN</sequence>
<dbReference type="Proteomes" id="UP001432322">
    <property type="component" value="Unassembled WGS sequence"/>
</dbReference>
<gene>
    <name evidence="2" type="ORF">PFISCL1PPCAC_13742</name>
</gene>
<protein>
    <submittedName>
        <fullName evidence="2">Uncharacterized protein</fullName>
    </submittedName>
</protein>
<dbReference type="EMBL" id="BTSY01000004">
    <property type="protein sequence ID" value="GMT22445.1"/>
    <property type="molecule type" value="Genomic_DNA"/>
</dbReference>
<dbReference type="AlphaFoldDB" id="A0AAV5VSG9"/>
<organism evidence="2 3">
    <name type="scientific">Pristionchus fissidentatus</name>
    <dbReference type="NCBI Taxonomy" id="1538716"/>
    <lineage>
        <taxon>Eukaryota</taxon>
        <taxon>Metazoa</taxon>
        <taxon>Ecdysozoa</taxon>
        <taxon>Nematoda</taxon>
        <taxon>Chromadorea</taxon>
        <taxon>Rhabditida</taxon>
        <taxon>Rhabditina</taxon>
        <taxon>Diplogasteromorpha</taxon>
        <taxon>Diplogasteroidea</taxon>
        <taxon>Neodiplogasteridae</taxon>
        <taxon>Pristionchus</taxon>
    </lineage>
</organism>
<feature type="non-terminal residue" evidence="2">
    <location>
        <position position="1"/>
    </location>
</feature>
<comment type="caution">
    <text evidence="2">The sequence shown here is derived from an EMBL/GenBank/DDBJ whole genome shotgun (WGS) entry which is preliminary data.</text>
</comment>
<feature type="signal peptide" evidence="1">
    <location>
        <begin position="1"/>
        <end position="25"/>
    </location>
</feature>
<evidence type="ECO:0000313" key="3">
    <source>
        <dbReference type="Proteomes" id="UP001432322"/>
    </source>
</evidence>
<evidence type="ECO:0000313" key="2">
    <source>
        <dbReference type="EMBL" id="GMT22445.1"/>
    </source>
</evidence>
<reference evidence="2" key="1">
    <citation type="submission" date="2023-10" db="EMBL/GenBank/DDBJ databases">
        <title>Genome assembly of Pristionchus species.</title>
        <authorList>
            <person name="Yoshida K."/>
            <person name="Sommer R.J."/>
        </authorList>
    </citation>
    <scope>NUCLEOTIDE SEQUENCE</scope>
    <source>
        <strain evidence="2">RS5133</strain>
    </source>
</reference>
<keyword evidence="3" id="KW-1185">Reference proteome</keyword>
<evidence type="ECO:0000256" key="1">
    <source>
        <dbReference type="SAM" id="SignalP"/>
    </source>
</evidence>
<accession>A0AAV5VSG9</accession>